<evidence type="ECO:0000313" key="3">
    <source>
        <dbReference type="EMBL" id="GBF82390.1"/>
    </source>
</evidence>
<keyword evidence="4" id="KW-1185">Reference proteome</keyword>
<proteinExistence type="predicted"/>
<name>A0A401IM99_APHSA</name>
<dbReference type="OrthoDB" id="557157at2"/>
<evidence type="ECO:0000256" key="1">
    <source>
        <dbReference type="SAM" id="Coils"/>
    </source>
</evidence>
<dbReference type="Pfam" id="PF05685">
    <property type="entry name" value="Uma2"/>
    <property type="match status" value="1"/>
</dbReference>
<evidence type="ECO:0000259" key="2">
    <source>
        <dbReference type="Pfam" id="PF05685"/>
    </source>
</evidence>
<dbReference type="EMBL" id="BDQK01000016">
    <property type="protein sequence ID" value="GBF82390.1"/>
    <property type="molecule type" value="Genomic_DNA"/>
</dbReference>
<reference evidence="4" key="1">
    <citation type="submission" date="2017-05" db="EMBL/GenBank/DDBJ databases">
        <title>Physiological properties and genetic analysis related to exopolysaccharide production of fresh-water unicellular cyanobacterium Aphanothece sacrum, Suizenji Nori, that has been cultured as a food source in Japan.</title>
        <authorList>
            <person name="Kanesaki Y."/>
            <person name="Yoshikawa S."/>
            <person name="Ohki K."/>
        </authorList>
    </citation>
    <scope>NUCLEOTIDE SEQUENCE [LARGE SCALE GENOMIC DNA]</scope>
    <source>
        <strain evidence="4">FPU1</strain>
    </source>
</reference>
<comment type="caution">
    <text evidence="3">The sequence shown here is derived from an EMBL/GenBank/DDBJ whole genome shotgun (WGS) entry which is preliminary data.</text>
</comment>
<protein>
    <recommendedName>
        <fullName evidence="2">Putative restriction endonuclease domain-containing protein</fullName>
    </recommendedName>
</protein>
<dbReference type="RefSeq" id="WP_124972883.1">
    <property type="nucleotide sequence ID" value="NZ_BDQK01000016.1"/>
</dbReference>
<dbReference type="PANTHER" id="PTHR33352:SF3">
    <property type="entry name" value="SLR1612 PROTEIN"/>
    <property type="match status" value="1"/>
</dbReference>
<sequence>MTITQTLSLTNTPAKHEIIYPQGEFWSDEPPLETNLHLTQIILLIKCLEWLWQDREDYFATGNLTIYYSPNQKKSEFFRGPDFFVVLGTTRNENRRSWVVWQEEGKYPNVIIEILSDSTAKTDREEKKQIYQDTFRTPDYFWFEPYSLEFKGYTLIRGKYQEIEANENGWLWSEELGLYLGIYESKLRYFSPNGELILTPEEANLQERQEKELALQQQEYERQQKELALQQQEYERQQKELALQQQEYERQQKEYERQQKELALQKIAELTARLRELGINTDENL</sequence>
<dbReference type="CDD" id="cd06260">
    <property type="entry name" value="DUF820-like"/>
    <property type="match status" value="1"/>
</dbReference>
<accession>A0A401IM99</accession>
<gene>
    <name evidence="3" type="ORF">AsFPU1_3818</name>
</gene>
<dbReference type="AlphaFoldDB" id="A0A401IM99"/>
<dbReference type="Gene3D" id="3.90.1570.10">
    <property type="entry name" value="tt1808, chain A"/>
    <property type="match status" value="1"/>
</dbReference>
<dbReference type="InterPro" id="IPR011335">
    <property type="entry name" value="Restrct_endonuc-II-like"/>
</dbReference>
<feature type="coiled-coil region" evidence="1">
    <location>
        <begin position="203"/>
        <end position="280"/>
    </location>
</feature>
<dbReference type="InterPro" id="IPR012296">
    <property type="entry name" value="Nuclease_put_TT1808"/>
</dbReference>
<keyword evidence="1" id="KW-0175">Coiled coil</keyword>
<evidence type="ECO:0000313" key="4">
    <source>
        <dbReference type="Proteomes" id="UP000287247"/>
    </source>
</evidence>
<dbReference type="PANTHER" id="PTHR33352">
    <property type="entry name" value="SLR1095 PROTEIN"/>
    <property type="match status" value="1"/>
</dbReference>
<dbReference type="InterPro" id="IPR008538">
    <property type="entry name" value="Uma2"/>
</dbReference>
<feature type="domain" description="Putative restriction endonuclease" evidence="2">
    <location>
        <begin position="10"/>
        <end position="181"/>
    </location>
</feature>
<organism evidence="3 4">
    <name type="scientific">Aphanothece sacrum FPU1</name>
    <dbReference type="NCBI Taxonomy" id="1920663"/>
    <lineage>
        <taxon>Bacteria</taxon>
        <taxon>Bacillati</taxon>
        <taxon>Cyanobacteriota</taxon>
        <taxon>Cyanophyceae</taxon>
        <taxon>Oscillatoriophycideae</taxon>
        <taxon>Chroococcales</taxon>
        <taxon>Aphanothecaceae</taxon>
        <taxon>Aphanothece</taxon>
    </lineage>
</organism>
<dbReference type="Proteomes" id="UP000287247">
    <property type="component" value="Unassembled WGS sequence"/>
</dbReference>
<dbReference type="SUPFAM" id="SSF52980">
    <property type="entry name" value="Restriction endonuclease-like"/>
    <property type="match status" value="1"/>
</dbReference>